<reference evidence="1" key="1">
    <citation type="submission" date="2020-05" db="EMBL/GenBank/DDBJ databases">
        <authorList>
            <person name="Chiriac C."/>
            <person name="Salcher M."/>
            <person name="Ghai R."/>
            <person name="Kavagutti S V."/>
        </authorList>
    </citation>
    <scope>NUCLEOTIDE SEQUENCE</scope>
</reference>
<proteinExistence type="predicted"/>
<organism evidence="1">
    <name type="scientific">uncultured Caudovirales phage</name>
    <dbReference type="NCBI Taxonomy" id="2100421"/>
    <lineage>
        <taxon>Viruses</taxon>
        <taxon>Duplodnaviria</taxon>
        <taxon>Heunggongvirae</taxon>
        <taxon>Uroviricota</taxon>
        <taxon>Caudoviricetes</taxon>
        <taxon>Peduoviridae</taxon>
        <taxon>Maltschvirus</taxon>
        <taxon>Maltschvirus maltsch</taxon>
    </lineage>
</organism>
<accession>A0A6J5R2P7</accession>
<dbReference type="EMBL" id="LR797168">
    <property type="protein sequence ID" value="CAB4191033.1"/>
    <property type="molecule type" value="Genomic_DNA"/>
</dbReference>
<gene>
    <name evidence="1" type="ORF">UFOVP1212_5</name>
</gene>
<sequence length="157" mass="17381">MGARTRALGRLIFSGRSHRMANLGHQRNAAGYPNARISYQTGSIRQSLYGRNSNSTGGQVEDDYEVDMTDEAKWHVADYMRGECANAGQESLVDTAIDEMDIMLIIYKDFNPEHTSQPDEAAIAHIALTTAHPEAIGEILNGAINVFYDYAESVNRQ</sequence>
<evidence type="ECO:0000313" key="1">
    <source>
        <dbReference type="EMBL" id="CAB4191033.1"/>
    </source>
</evidence>
<name>A0A6J5R2P7_9CAUD</name>
<protein>
    <submittedName>
        <fullName evidence="1">Uncharacterized protein</fullName>
    </submittedName>
</protein>